<gene>
    <name evidence="1" type="ORF">Cvel_9643</name>
</gene>
<accession>A0A0G4HZA2</accession>
<organism evidence="1">
    <name type="scientific">Chromera velia CCMP2878</name>
    <dbReference type="NCBI Taxonomy" id="1169474"/>
    <lineage>
        <taxon>Eukaryota</taxon>
        <taxon>Sar</taxon>
        <taxon>Alveolata</taxon>
        <taxon>Colpodellida</taxon>
        <taxon>Chromeraceae</taxon>
        <taxon>Chromera</taxon>
    </lineage>
</organism>
<dbReference type="EMBL" id="CDMZ01004470">
    <property type="protein sequence ID" value="CEM49851.1"/>
    <property type="molecule type" value="Genomic_DNA"/>
</dbReference>
<proteinExistence type="predicted"/>
<reference evidence="1" key="1">
    <citation type="submission" date="2014-11" db="EMBL/GenBank/DDBJ databases">
        <authorList>
            <person name="Otto D Thomas"/>
            <person name="Naeem Raeece"/>
        </authorList>
    </citation>
    <scope>NUCLEOTIDE SEQUENCE</scope>
</reference>
<evidence type="ECO:0000313" key="1">
    <source>
        <dbReference type="EMBL" id="CEM49851.1"/>
    </source>
</evidence>
<name>A0A0G4HZA2_9ALVE</name>
<dbReference type="VEuPathDB" id="CryptoDB:Cvel_9643"/>
<sequence>MVEMVETVETTETVETAEMAEMAGGCQGELGTKGGGGGFKKKFFSGGARWLRNVLRMGFGAFHCHDAAEQHLRLHVTTVCLGQWFVFIGSWVSSRRCLFFVLVLPQLLQR</sequence>
<dbReference type="AlphaFoldDB" id="A0A0G4HZA2"/>
<protein>
    <submittedName>
        <fullName evidence="1">Uncharacterized protein</fullName>
    </submittedName>
</protein>